<feature type="compositionally biased region" description="Polar residues" evidence="1">
    <location>
        <begin position="926"/>
        <end position="936"/>
    </location>
</feature>
<feature type="compositionally biased region" description="Basic and acidic residues" evidence="1">
    <location>
        <begin position="433"/>
        <end position="447"/>
    </location>
</feature>
<gene>
    <name evidence="2" type="ORF">L798_07985</name>
</gene>
<protein>
    <submittedName>
        <fullName evidence="2">Uncharacterized protein</fullName>
    </submittedName>
</protein>
<feature type="region of interest" description="Disordered" evidence="1">
    <location>
        <begin position="1039"/>
        <end position="1072"/>
    </location>
</feature>
<feature type="region of interest" description="Disordered" evidence="1">
    <location>
        <begin position="745"/>
        <end position="807"/>
    </location>
</feature>
<organism evidence="2 3">
    <name type="scientific">Zootermopsis nevadensis</name>
    <name type="common">Dampwood termite</name>
    <dbReference type="NCBI Taxonomy" id="136037"/>
    <lineage>
        <taxon>Eukaryota</taxon>
        <taxon>Metazoa</taxon>
        <taxon>Ecdysozoa</taxon>
        <taxon>Arthropoda</taxon>
        <taxon>Hexapoda</taxon>
        <taxon>Insecta</taxon>
        <taxon>Pterygota</taxon>
        <taxon>Neoptera</taxon>
        <taxon>Polyneoptera</taxon>
        <taxon>Dictyoptera</taxon>
        <taxon>Blattodea</taxon>
        <taxon>Blattoidea</taxon>
        <taxon>Termitoidae</taxon>
        <taxon>Termopsidae</taxon>
        <taxon>Zootermopsis</taxon>
    </lineage>
</organism>
<feature type="region of interest" description="Disordered" evidence="1">
    <location>
        <begin position="389"/>
        <end position="469"/>
    </location>
</feature>
<feature type="compositionally biased region" description="Basic and acidic residues" evidence="1">
    <location>
        <begin position="1110"/>
        <end position="1126"/>
    </location>
</feature>
<feature type="compositionally biased region" description="Low complexity" evidence="1">
    <location>
        <begin position="1482"/>
        <end position="1494"/>
    </location>
</feature>
<dbReference type="EMBL" id="KK852730">
    <property type="protein sequence ID" value="KDR17532.1"/>
    <property type="molecule type" value="Genomic_DNA"/>
</dbReference>
<dbReference type="OrthoDB" id="8196337at2759"/>
<feature type="region of interest" description="Disordered" evidence="1">
    <location>
        <begin position="969"/>
        <end position="989"/>
    </location>
</feature>
<feature type="compositionally biased region" description="Low complexity" evidence="1">
    <location>
        <begin position="1505"/>
        <end position="1524"/>
    </location>
</feature>
<feature type="compositionally biased region" description="Acidic residues" evidence="1">
    <location>
        <begin position="1127"/>
        <end position="1144"/>
    </location>
</feature>
<reference evidence="2 3" key="1">
    <citation type="journal article" date="2014" name="Nat. Commun.">
        <title>Molecular traces of alternative social organization in a termite genome.</title>
        <authorList>
            <person name="Terrapon N."/>
            <person name="Li C."/>
            <person name="Robertson H.M."/>
            <person name="Ji L."/>
            <person name="Meng X."/>
            <person name="Booth W."/>
            <person name="Chen Z."/>
            <person name="Childers C.P."/>
            <person name="Glastad K.M."/>
            <person name="Gokhale K."/>
            <person name="Gowin J."/>
            <person name="Gronenberg W."/>
            <person name="Hermansen R.A."/>
            <person name="Hu H."/>
            <person name="Hunt B.G."/>
            <person name="Huylmans A.K."/>
            <person name="Khalil S.M."/>
            <person name="Mitchell R.D."/>
            <person name="Munoz-Torres M.C."/>
            <person name="Mustard J.A."/>
            <person name="Pan H."/>
            <person name="Reese J.T."/>
            <person name="Scharf M.E."/>
            <person name="Sun F."/>
            <person name="Vogel H."/>
            <person name="Xiao J."/>
            <person name="Yang W."/>
            <person name="Yang Z."/>
            <person name="Yang Z."/>
            <person name="Zhou J."/>
            <person name="Zhu J."/>
            <person name="Brent C.S."/>
            <person name="Elsik C.G."/>
            <person name="Goodisman M.A."/>
            <person name="Liberles D.A."/>
            <person name="Roe R.M."/>
            <person name="Vargo E.L."/>
            <person name="Vilcinskas A."/>
            <person name="Wang J."/>
            <person name="Bornberg-Bauer E."/>
            <person name="Korb J."/>
            <person name="Zhang G."/>
            <person name="Liebig J."/>
        </authorList>
    </citation>
    <scope>NUCLEOTIDE SEQUENCE [LARGE SCALE GENOMIC DNA]</scope>
    <source>
        <tissue evidence="2">Whole organism</tissue>
    </source>
</reference>
<accession>A0A067RCD0</accession>
<feature type="compositionally biased region" description="Basic and acidic residues" evidence="1">
    <location>
        <begin position="1167"/>
        <end position="1176"/>
    </location>
</feature>
<feature type="region of interest" description="Disordered" evidence="1">
    <location>
        <begin position="919"/>
        <end position="945"/>
    </location>
</feature>
<evidence type="ECO:0000256" key="1">
    <source>
        <dbReference type="SAM" id="MobiDB-lite"/>
    </source>
</evidence>
<feature type="region of interest" description="Disordered" evidence="1">
    <location>
        <begin position="1473"/>
        <end position="1525"/>
    </location>
</feature>
<feature type="region of interest" description="Disordered" evidence="1">
    <location>
        <begin position="1086"/>
        <end position="1201"/>
    </location>
</feature>
<feature type="compositionally biased region" description="Basic and acidic residues" evidence="1">
    <location>
        <begin position="1063"/>
        <end position="1072"/>
    </location>
</feature>
<evidence type="ECO:0000313" key="3">
    <source>
        <dbReference type="Proteomes" id="UP000027135"/>
    </source>
</evidence>
<dbReference type="Proteomes" id="UP000027135">
    <property type="component" value="Unassembled WGS sequence"/>
</dbReference>
<proteinExistence type="predicted"/>
<feature type="compositionally biased region" description="Polar residues" evidence="1">
    <location>
        <begin position="776"/>
        <end position="791"/>
    </location>
</feature>
<dbReference type="InParanoid" id="A0A067RCD0"/>
<name>A0A067RCD0_ZOONE</name>
<keyword evidence="3" id="KW-1185">Reference proteome</keyword>
<feature type="compositionally biased region" description="Basic and acidic residues" evidence="1">
    <location>
        <begin position="398"/>
        <end position="408"/>
    </location>
</feature>
<sequence>MQRGIAFEEKQINVQNQPSIPFSSDGKKQQRRELIGAAVQGSELKFKTHRLTRPSSSIKQNKPTLADSEECKRKKKIQIQDNIKKNPTRQPFVITEHPTNIDIQKEIRISQDSLQGALTEAKAISAILEVKIGRDGKDIQLCNSGFEKFKNIKSQVGQNTQFQNANGVDLHLSSQINNIPEPGGELQSMTKDKIVLRNKADLPDCSLNYDRHSSRTPVPSNVCACTKLTHESQTQNDHSQPCSRDREHCLEYAESQVKRPQRKLRSEDARAFKNTDTKVLKSALKNYSRSGQHEDIHNCAKKKMHVSPCNSAVVHMKASIPSEKNLEKTDPQPERRLVVQALPSLTIKRDLSVQKVPSISLPSAGAPPFVPPQQNVGLCEISHSQVQLDQTDCTSKTQGDRRSSDKHVLKSNPKLQDGYRQHIHHGHTSGTALKDETRKHSILEQRSSRGLRASSVSDKRSRMTDASPKKLLSQKEYHSLCRRCRNSYLLTDLYRGVCVKCHNILSPSREVKQHLCGPTPDVAKAAARLDRCKTCLRHFPKSELFHGHCVQCQIVKNNMRLFQCNICLNSVPSTEYVNGKCNRCHYRFKYDTQKDEVDAYSLLQGPAVDRILNSVLDETPFFLDMNKAKYIDGSPTGESISIQKNEETDALFRATKTGTKRYTVQEETMKTQDFIANDRTRKNSLNDCKAHLATEEYLKDNDNNKKNRSIKTFVEGSKQNNKQEVMFQNFESDDECEFRTKIRAASKSQETSYDGSPEAERLSSSSGLRDYDEDISNGSNRSSQMETQAVYNRSKKADGGNANGDVDSYEQDFESECKSSDAELKISNDNVKYCTDEQETQAHVHKEAEVKISVQDFPKRNLKRVSKTLGTWSPIMGNSWHHHFDMSNRSNSDPDKVSQLDNKILELGDETDESCNKIYNDKPYDTSESVSDTNLKADNGSRKKRLEHDNISKVLPNRNKHDDHIESYQAAGKPKYSSSKSDPHAATSRNVDCSYKHSFRNWQGRAELNSDSGIGNRRHDVSDRHQQCFDDNYNRRKHVQTLKTSSGSSTTTIPKKTAACRNRPKDHNDGKRQLKLMTMVEGEHITGAIGKAEEENDDIRSVPTESSSTDSKDRQMLLVDDSRSVNEDDIYEDDWEEELKDSEEEGRSRNDKEEEPSENISHVSSRGAEETSRADSEDALSQDSSEHSQKHSYHSPSARVMNPYVTVPRETTSPVALTPPVCLAKVSSKEYFQKPMCLDKGSSPISIPGKIPVSREVSSTSILPVEHVHKGSSYFSVSDKEHVNRQTSPMIIPSELPMDKASSPIEIPSVEHNDKGLLSAGIQTENLDETHITILSGSPVDKSTSPIGFPPQKLALPACNNDLSDVCTHGAKVGDSLHGLPLCKAKSARGTPNMRSIGQQTTLLEQTETQYDTLNTHSEEPQCSHIRNEPVDTACRIKGIDIETQTDAILEDAGHHDKMEKIRNKKHRGLVCVQSQQDDEPSSSSTSQQDVSVQHEVVPRTLSLSSPHENTTETTSTSASVSNEQISPSDGELIVSCSSCSVGELFVSGVYDRHFSPSCHTNSHSVGEVWKCQWFGTHCLCSKEEVAVDSTLHKGQHVSWIRHASKTQIVNGIVVHSGASVKDDFDSSEETNNSMPSFSIAQIDTEVRHTRRNLGPYDHSRVGCNSHSEGELSEGQVMTWHH</sequence>
<evidence type="ECO:0000313" key="2">
    <source>
        <dbReference type="EMBL" id="KDR17532.1"/>
    </source>
</evidence>